<dbReference type="SUPFAM" id="SSF53756">
    <property type="entry name" value="UDP-Glycosyltransferase/glycogen phosphorylase"/>
    <property type="match status" value="1"/>
</dbReference>
<feature type="domain" description="Glycosyl transferase family 1" evidence="1">
    <location>
        <begin position="212"/>
        <end position="348"/>
    </location>
</feature>
<dbReference type="AlphaFoldDB" id="A0A1F8FW24"/>
<dbReference type="GO" id="GO:0016757">
    <property type="term" value="F:glycosyltransferase activity"/>
    <property type="evidence" value="ECO:0007669"/>
    <property type="project" value="InterPro"/>
</dbReference>
<protein>
    <recommendedName>
        <fullName evidence="1">Glycosyl transferase family 1 domain-containing protein</fullName>
    </recommendedName>
</protein>
<dbReference type="PANTHER" id="PTHR45947:SF3">
    <property type="entry name" value="SULFOQUINOVOSYL TRANSFERASE SQD2"/>
    <property type="match status" value="1"/>
</dbReference>
<evidence type="ECO:0000259" key="1">
    <source>
        <dbReference type="Pfam" id="PF00534"/>
    </source>
</evidence>
<evidence type="ECO:0000313" key="3">
    <source>
        <dbReference type="Proteomes" id="UP000178117"/>
    </source>
</evidence>
<dbReference type="InterPro" id="IPR001296">
    <property type="entry name" value="Glyco_trans_1"/>
</dbReference>
<accession>A0A1F8FW24</accession>
<dbReference type="PANTHER" id="PTHR45947">
    <property type="entry name" value="SULFOQUINOVOSYL TRANSFERASE SQD2"/>
    <property type="match status" value="1"/>
</dbReference>
<name>A0A1F8FW24_9BACT</name>
<sequence>MRLALVHDWLNTLGGAERVLIELHRMYPGVPIYTLFYNKKFIKQWLPDAKIHASFLQKVPFITKIYPKLAWLMPVAIESFNLSGYDTVLSSSVAFSKGLVLKPSTKHICYCYSPTRQLWDNTHQNKESTGRMIAKHFLRIWDLSAADRVDQFVAISKTVQARIKKYYNKDSIVIYPPANPANFQRGVIPERGPQSRGIEMSTTGVRMEQDPELLNLPKDFYLIVSRLYDYKNIDVAIQAFNKIGYSLIIIGDGPLRHHLQRKANKNITFLRSQDDSTVAAHYAACRAFIMPQEEDFGLTAVEAMSFGKPVVALRKGGATETVVEGVTGEFFDDPIPEAIADALTRLNAKYDTYDLAAIKNQTDKFSLDNFKKEITNLLQS</sequence>
<reference evidence="2 3" key="1">
    <citation type="journal article" date="2016" name="Nat. Commun.">
        <title>Thousands of microbial genomes shed light on interconnected biogeochemical processes in an aquifer system.</title>
        <authorList>
            <person name="Anantharaman K."/>
            <person name="Brown C.T."/>
            <person name="Hug L.A."/>
            <person name="Sharon I."/>
            <person name="Castelle C.J."/>
            <person name="Probst A.J."/>
            <person name="Thomas B.C."/>
            <person name="Singh A."/>
            <person name="Wilkins M.J."/>
            <person name="Karaoz U."/>
            <person name="Brodie E.L."/>
            <person name="Williams K.H."/>
            <person name="Hubbard S.S."/>
            <person name="Banfield J.F."/>
        </authorList>
    </citation>
    <scope>NUCLEOTIDE SEQUENCE [LARGE SCALE GENOMIC DNA]</scope>
</reference>
<gene>
    <name evidence="2" type="ORF">A3C88_00215</name>
</gene>
<dbReference type="Proteomes" id="UP000178117">
    <property type="component" value="Unassembled WGS sequence"/>
</dbReference>
<dbReference type="Gene3D" id="3.40.50.2000">
    <property type="entry name" value="Glycogen Phosphorylase B"/>
    <property type="match status" value="2"/>
</dbReference>
<dbReference type="InterPro" id="IPR050194">
    <property type="entry name" value="Glycosyltransferase_grp1"/>
</dbReference>
<evidence type="ECO:0000313" key="2">
    <source>
        <dbReference type="EMBL" id="OGN16778.1"/>
    </source>
</evidence>
<comment type="caution">
    <text evidence="2">The sequence shown here is derived from an EMBL/GenBank/DDBJ whole genome shotgun (WGS) entry which is preliminary data.</text>
</comment>
<dbReference type="EMBL" id="MGJZ01000025">
    <property type="protein sequence ID" value="OGN16778.1"/>
    <property type="molecule type" value="Genomic_DNA"/>
</dbReference>
<dbReference type="Pfam" id="PF00534">
    <property type="entry name" value="Glycos_transf_1"/>
    <property type="match status" value="1"/>
</dbReference>
<organism evidence="2 3">
    <name type="scientific">Candidatus Yanofskybacteria bacterium RIFCSPHIGHO2_02_FULL_50_12</name>
    <dbReference type="NCBI Taxonomy" id="1802685"/>
    <lineage>
        <taxon>Bacteria</taxon>
        <taxon>Candidatus Yanofskyibacteriota</taxon>
    </lineage>
</organism>
<dbReference type="STRING" id="1802685.A3C88_00215"/>
<proteinExistence type="predicted"/>